<gene>
    <name evidence="2" type="ORF">H8712_11360</name>
</gene>
<dbReference type="PROSITE" id="PS51257">
    <property type="entry name" value="PROKAR_LIPOPROTEIN"/>
    <property type="match status" value="1"/>
</dbReference>
<evidence type="ECO:0000313" key="2">
    <source>
        <dbReference type="EMBL" id="MBC8629203.1"/>
    </source>
</evidence>
<accession>A0ABR7PD98</accession>
<evidence type="ECO:0000313" key="3">
    <source>
        <dbReference type="Proteomes" id="UP000661649"/>
    </source>
</evidence>
<dbReference type="EMBL" id="JACRTP010000004">
    <property type="protein sequence ID" value="MBC8629203.1"/>
    <property type="molecule type" value="Genomic_DNA"/>
</dbReference>
<protein>
    <recommendedName>
        <fullName evidence="4">DUF4340 domain-containing protein</fullName>
    </recommendedName>
</protein>
<comment type="caution">
    <text evidence="2">The sequence shown here is derived from an EMBL/GenBank/DDBJ whole genome shotgun (WGS) entry which is preliminary data.</text>
</comment>
<dbReference type="Proteomes" id="UP000661649">
    <property type="component" value="Unassembled WGS sequence"/>
</dbReference>
<feature type="region of interest" description="Disordered" evidence="1">
    <location>
        <begin position="20"/>
        <end position="48"/>
    </location>
</feature>
<evidence type="ECO:0000256" key="1">
    <source>
        <dbReference type="SAM" id="MobiDB-lite"/>
    </source>
</evidence>
<proteinExistence type="predicted"/>
<feature type="compositionally biased region" description="Polar residues" evidence="1">
    <location>
        <begin position="414"/>
        <end position="424"/>
    </location>
</feature>
<feature type="region of interest" description="Disordered" evidence="1">
    <location>
        <begin position="393"/>
        <end position="424"/>
    </location>
</feature>
<evidence type="ECO:0008006" key="4">
    <source>
        <dbReference type="Google" id="ProtNLM"/>
    </source>
</evidence>
<sequence>MKKKMLVLFLAVGMILGGCQNTQEKPQTGKGEETSRDETEDTPEEEKNYDVKLSKNLYDFEFAINDTVFHLPQALDDWKETGWSYERAESEEMLDGDSFLEGETLKNEEKELIVDIVNLDGEKQQLGACSVGGVTLENTDKDNMVYQLPGKITVGESTLDDVLDAYGDPDDQYEEKDWVYVTYEYGIYKKADLVFDIEDEVLEKAVLKNYRDSEPEETSKDVPKEVSDYQAPEAFSENPLDFIVQFDGDFYQLPAPVSEFIKNGWKIDEEGSDTSVKAGRHGYVTLEKDGQTLYGVVNNYSKSAVPIKNSFLTNLHGDFDVTKVPIQIYRGITLGMNEESMKEALSDAKYETKEDEEGVSYYLYADEEKRDYVRIFVDKNLKLVREIELSNSPEGLEEKMLSEEDEKSVEASAMSGSDTLPEQE</sequence>
<dbReference type="RefSeq" id="WP_117456981.1">
    <property type="nucleotide sequence ID" value="NZ_JACRTP010000004.1"/>
</dbReference>
<organism evidence="2 3">
    <name type="scientific">Blautia stercoris</name>
    <dbReference type="NCBI Taxonomy" id="871664"/>
    <lineage>
        <taxon>Bacteria</taxon>
        <taxon>Bacillati</taxon>
        <taxon>Bacillota</taxon>
        <taxon>Clostridia</taxon>
        <taxon>Lachnospirales</taxon>
        <taxon>Lachnospiraceae</taxon>
        <taxon>Blautia</taxon>
    </lineage>
</organism>
<reference evidence="2 3" key="1">
    <citation type="submission" date="2020-08" db="EMBL/GenBank/DDBJ databases">
        <title>Genome public.</title>
        <authorList>
            <person name="Liu C."/>
            <person name="Sun Q."/>
        </authorList>
    </citation>
    <scope>NUCLEOTIDE SEQUENCE [LARGE SCALE GENOMIC DNA]</scope>
    <source>
        <strain evidence="2 3">3_YM_SP_D4_24.mj</strain>
    </source>
</reference>
<name>A0ABR7PD98_9FIRM</name>
<keyword evidence="3" id="KW-1185">Reference proteome</keyword>